<organism evidence="9 10">
    <name type="scientific">Paramarasmius palmivorus</name>
    <dbReference type="NCBI Taxonomy" id="297713"/>
    <lineage>
        <taxon>Eukaryota</taxon>
        <taxon>Fungi</taxon>
        <taxon>Dikarya</taxon>
        <taxon>Basidiomycota</taxon>
        <taxon>Agaricomycotina</taxon>
        <taxon>Agaricomycetes</taxon>
        <taxon>Agaricomycetidae</taxon>
        <taxon>Agaricales</taxon>
        <taxon>Marasmiineae</taxon>
        <taxon>Marasmiaceae</taxon>
        <taxon>Paramarasmius</taxon>
    </lineage>
</organism>
<evidence type="ECO:0000256" key="2">
    <source>
        <dbReference type="ARBA" id="ARBA00022679"/>
    </source>
</evidence>
<dbReference type="SMART" id="SM00487">
    <property type="entry name" value="DEXDc"/>
    <property type="match status" value="1"/>
</dbReference>
<evidence type="ECO:0000313" key="10">
    <source>
        <dbReference type="Proteomes" id="UP001383192"/>
    </source>
</evidence>
<name>A0AAW0E918_9AGAR</name>
<evidence type="ECO:0000259" key="8">
    <source>
        <dbReference type="PROSITE" id="PS51391"/>
    </source>
</evidence>
<dbReference type="InterPro" id="IPR008942">
    <property type="entry name" value="ENTH_VHS"/>
</dbReference>
<proteinExistence type="predicted"/>
<keyword evidence="1" id="KW-0489">Methyltransferase</keyword>
<feature type="region of interest" description="Disordered" evidence="6">
    <location>
        <begin position="1915"/>
        <end position="2123"/>
    </location>
</feature>
<dbReference type="Pfam" id="PF00271">
    <property type="entry name" value="Helicase_C"/>
    <property type="match status" value="1"/>
</dbReference>
<dbReference type="GO" id="GO:0008094">
    <property type="term" value="F:ATP-dependent activity, acting on DNA"/>
    <property type="evidence" value="ECO:0007669"/>
    <property type="project" value="TreeGrafter"/>
</dbReference>
<keyword evidence="3" id="KW-0547">Nucleotide-binding</keyword>
<keyword evidence="10" id="KW-1185">Reference proteome</keyword>
<keyword evidence="5" id="KW-0067">ATP-binding</keyword>
<feature type="region of interest" description="Disordered" evidence="6">
    <location>
        <begin position="133"/>
        <end position="182"/>
    </location>
</feature>
<sequence length="2700" mass="300370">MAQELITLQEFESLLKEVVQAKRLSASKMSKLTEIALKSMEEDTQLVSILYRTHKSLSSSGKVSSLYVFDALSRAAKHQANKQNLTGNINSPKGNSATFLLRVEGILEGLFRDMTSAGNPELKVNIINGKENQAANKATTTDPRVAAQNKSSTTPPATKHPTPQPQPPPPQPTATPQTPPVPNAQSALLALLAQAANTNGTKPPEQTISASIPAVSQPQQQLGAPQLALLQQLAQLGNSASFPVPVSNPVPPVANDIDHGRSPSSRDEPHGSRIKDAQYDRYDSSDRRDYNSHHHDHVGNPRGGFRGGRGQRFRDNGSRSPLQRTRRSRSRSPPSRYGGRREIRPYSPPGRPTKDSTSSREPDEPQSNFALSRLKRAAETPATSSAQPTPNSQPSQPSSISPTHAASSPPPQTASATAASLDPPRNTTPVGMESFNLATFDFTSPAAWETLGNMWLVTNGTMPSAEQLMQFVMAASTGMNPAMFMQDWNQQSSDWQSDVPATQNFSNNRGTQYGRGGFQGGRGGGSQSYNNHTEAKVMAGGNGSDMAAFNSQGTGPGGGRMQKVGDRWIRPGPATRNPSRTFFGKKGSEQAESSANAADVSTDTEVEVVSTAVKKGGTRNVAGIASELPPINDISAIFADLVSRAPKIKDVAEHVSGRKLRVATMCSGTESPLLALELIQKFTKEQYEVELEVEHVFSCEIEPFKQAYIERNFHPPILFRDVCELGNAEAHTAYGALAKVPGDVDLLVAGTSCVDYSNLNNEKQDIDANGESGRTFRGMMTWVDIHRPPLVILENVCSAPWDRVKEKFEKHGYSAQWTRVDTKQYYIPHTRTRVYLVAVDAKNSSIPDKWKKLVTDDFKRPASSTLDEFLLPVDDPRIPSIASKTHWGRCESRHQRARLEEELGPKRPLTSWEEGGTCKTLDFCWGDWAAAQVERVWDLMDISLLRDAKVGSDPSYKTQVWNLSQNVDRTIGSGKPGICPCLTPSMIPYITNRGGPMVGLEALSMQGLPVDKLLLTRETEDQLADLAGNAMSTTVVGACILAALITGRNHLKSGSDKKSYEKIKGSSTTGNDAMDVDEPTDSTEDHISGDDDLVYRPLDLSVTQDHTLSDLLLSASKSIRLCHCEGRTDMTTRPISRCADCGTSSCQKCGGRPEHNPVLIDFEAEPRLPPSDFDKILKSVLPMCLQFSNVTQGLLDKLKEQRCSKVTQKRWSEWSEAVLRATASELRFVELKRQEIWSVVYQSLDAKLELHLHPQQPEWRLYGVALQDEPANADIRQILEAPIARMLCSDALLSGQWEFALPEAISTTVTITGAGELVPSWEARLGLNDKDHRDQKVHSAIRISLPSKDTNIFDRDIAGTYQLLDRCGTANGALHKRQSEDDNLPPLFLLLDPHTTGKAEDDSFVFTQSIRRYDARERRPIIAKLHRSWRQSDVAEAEVSCELPFRWAASTDVLLKPSHAEDARFGIPGDNLQLSVDSDACRKAVSLLSCSVPLGGQAGPEWSRNSWGEVEPTSERSTFRSIAWLLERVRRVEDHFSTWQVVSPADNDYHCERCAPRPPQVKYVQTGKKVLAIEDSAEAGEYERRLKRRPSPFVTQLRLQDDHTGVVRVGVNVNTLLHRAVSRLPPSVHAGKPSLSWRIDTNFTRAAAITLPKFMLMSNKRDKEHAQPPHFKLDLRKEQLRSLEWMIHRESEKAAPFVEEEVAEAILDPLGWRVEGRAQREVRIRGGVLADQVGYGKTAITLGLIDCTRPSVEKEFSKRGRIPGKINLKATLVIVPPHLTRQWDSEIQTLVISTVSNLNSAKIEDFQSADIIIVASNIFKSNVYLENLSLLAGCAQLPSKEGRHFNHHLEKVSRALEAQVDRLQDEGSKAVKDESTKARNEVLLFRLSFEEEAALAAQAQSKRLKGKQYRDAAEKVEAETKTKETATASESPGEKKATRFILDHVAIPPYNESASPPPDSSAPEDNDTEMSDTQKRSRRRTASKRAVVVLSDDDESEEEIKASRKKKPQTTSRRKGSGRRRAKDDDSDESFAEESSEEEDDDSEGEHVSDEEASSSKKSKPPKPSKPSKTKKPSVSTSDTGTDHDMDVDDEKPKATKKGTKRKSADDEERPAKKQKRLDTDPWKLGTAAVRREWTEMQAPPFEMFHFARKVVDEYTYLDGKVLSLVTNLTADRLWVLSGTPPIHDFGALKTISAFMSIHLGIDDDAEGQSVEVKKRRRERTDVEKFHSFREVHSWEWHAHRHELGQAFLNTFVRQNIAEIDEIPWSEKIMEIALPAAERAIYLELEHHLRALDMTIKRGRKTESDREKRVTEALGESKTAEEALLKRCSHFDLDTSNENAMKACDIIVKERRRQLDDCKAELLKAVKDGVKREKNLPNAGAESMFHEWARICRTEGVEDDDATKIIVDLIEEAGVPPSKKIKKEEVQLSEKAKAAIWEHREKTHEIRRLTKELVGRVRSLRYFTIVRDLQKQREVPPKLSCPKCGRDNLQISETSVLSSCGHIGCTECVKSSADTEECVNASCKSAARLMNIVKAETLGVDDVERDGKGKHFGMKLEKVMHLIKKEILKDERVLLFVQFPDLMKKVTEALKHNKIEFLEIRGTASQKSKNLEKFQNDSQERVLLLNVMDESASGANLTSANHAIFLSPLLAPSQEIYKACETQAIGRLVRYGQTKHVNVYRFITKDTVDEEIFTKRRDGA</sequence>
<dbReference type="SUPFAM" id="SSF53335">
    <property type="entry name" value="S-adenosyl-L-methionine-dependent methyltransferases"/>
    <property type="match status" value="1"/>
</dbReference>
<dbReference type="Pfam" id="PF00176">
    <property type="entry name" value="SNF2-rel_dom"/>
    <property type="match status" value="1"/>
</dbReference>
<dbReference type="Gene3D" id="3.40.50.300">
    <property type="entry name" value="P-loop containing nucleotide triphosphate hydrolases"/>
    <property type="match status" value="1"/>
</dbReference>
<dbReference type="InterPro" id="IPR000330">
    <property type="entry name" value="SNF2_N"/>
</dbReference>
<evidence type="ECO:0000256" key="3">
    <source>
        <dbReference type="ARBA" id="ARBA00022741"/>
    </source>
</evidence>
<dbReference type="GO" id="GO:0006281">
    <property type="term" value="P:DNA repair"/>
    <property type="evidence" value="ECO:0007669"/>
    <property type="project" value="TreeGrafter"/>
</dbReference>
<dbReference type="InterPro" id="IPR006569">
    <property type="entry name" value="CID_dom"/>
</dbReference>
<evidence type="ECO:0000259" key="7">
    <source>
        <dbReference type="PROSITE" id="PS51194"/>
    </source>
</evidence>
<feature type="compositionally biased region" description="Acidic residues" evidence="6">
    <location>
        <begin position="2025"/>
        <end position="2044"/>
    </location>
</feature>
<evidence type="ECO:0008006" key="11">
    <source>
        <dbReference type="Google" id="ProtNLM"/>
    </source>
</evidence>
<feature type="compositionally biased region" description="Pro residues" evidence="6">
    <location>
        <begin position="162"/>
        <end position="182"/>
    </location>
</feature>
<dbReference type="GO" id="GO:0005634">
    <property type="term" value="C:nucleus"/>
    <property type="evidence" value="ECO:0007669"/>
    <property type="project" value="TreeGrafter"/>
</dbReference>
<dbReference type="PANTHER" id="PTHR45626:SF26">
    <property type="entry name" value="FAMILY HELICASE, PUTATIVE (AFU_ORTHOLOGUE AFUA_2G09120)-RELATED"/>
    <property type="match status" value="1"/>
</dbReference>
<comment type="caution">
    <text evidence="9">The sequence shown here is derived from an EMBL/GenBank/DDBJ whole genome shotgun (WGS) entry which is preliminary data.</text>
</comment>
<dbReference type="GO" id="GO:0032259">
    <property type="term" value="P:methylation"/>
    <property type="evidence" value="ECO:0007669"/>
    <property type="project" value="UniProtKB-KW"/>
</dbReference>
<evidence type="ECO:0000313" key="9">
    <source>
        <dbReference type="EMBL" id="KAK7061059.1"/>
    </source>
</evidence>
<feature type="region of interest" description="Disordered" evidence="6">
    <location>
        <begin position="244"/>
        <end position="432"/>
    </location>
</feature>
<keyword evidence="4" id="KW-0378">Hydrolase</keyword>
<evidence type="ECO:0000256" key="5">
    <source>
        <dbReference type="ARBA" id="ARBA00022840"/>
    </source>
</evidence>
<feature type="compositionally biased region" description="Gly residues" evidence="6">
    <location>
        <begin position="301"/>
        <end position="310"/>
    </location>
</feature>
<feature type="compositionally biased region" description="Basic residues" evidence="6">
    <location>
        <begin position="2003"/>
        <end position="2021"/>
    </location>
</feature>
<feature type="compositionally biased region" description="Polar residues" evidence="6">
    <location>
        <begin position="133"/>
        <end position="152"/>
    </location>
</feature>
<dbReference type="InterPro" id="IPR038718">
    <property type="entry name" value="SNF2-like_sf"/>
</dbReference>
<dbReference type="Gene3D" id="3.40.50.10810">
    <property type="entry name" value="Tandem AAA-ATPase domain"/>
    <property type="match status" value="1"/>
</dbReference>
<feature type="compositionally biased region" description="Basic and acidic residues" evidence="6">
    <location>
        <begin position="1915"/>
        <end position="1924"/>
    </location>
</feature>
<feature type="compositionally biased region" description="Basic and acidic residues" evidence="6">
    <location>
        <begin position="352"/>
        <end position="363"/>
    </location>
</feature>
<feature type="compositionally biased region" description="Basic and acidic residues" evidence="6">
    <location>
        <begin position="256"/>
        <end position="299"/>
    </location>
</feature>
<dbReference type="GO" id="GO:0008168">
    <property type="term" value="F:methyltransferase activity"/>
    <property type="evidence" value="ECO:0007669"/>
    <property type="project" value="UniProtKB-KW"/>
</dbReference>
<accession>A0AAW0E918</accession>
<dbReference type="Gene3D" id="1.25.40.90">
    <property type="match status" value="1"/>
</dbReference>
<dbReference type="SUPFAM" id="SSF52540">
    <property type="entry name" value="P-loop containing nucleoside triphosphate hydrolases"/>
    <property type="match status" value="2"/>
</dbReference>
<dbReference type="EMBL" id="JAYKXP010000002">
    <property type="protein sequence ID" value="KAK7061059.1"/>
    <property type="molecule type" value="Genomic_DNA"/>
</dbReference>
<feature type="region of interest" description="Disordered" evidence="6">
    <location>
        <begin position="1052"/>
        <end position="1089"/>
    </location>
</feature>
<feature type="domain" description="CID" evidence="8">
    <location>
        <begin position="3"/>
        <end position="157"/>
    </location>
</feature>
<feature type="domain" description="Helicase C-terminal" evidence="7">
    <location>
        <begin position="2555"/>
        <end position="2700"/>
    </location>
</feature>
<dbReference type="GO" id="GO:0016787">
    <property type="term" value="F:hydrolase activity"/>
    <property type="evidence" value="ECO:0007669"/>
    <property type="project" value="UniProtKB-KW"/>
</dbReference>
<dbReference type="Pfam" id="PF00145">
    <property type="entry name" value="DNA_methylase"/>
    <property type="match status" value="1"/>
</dbReference>
<feature type="compositionally biased region" description="Low complexity" evidence="6">
    <location>
        <begin position="383"/>
        <end position="420"/>
    </location>
</feature>
<dbReference type="PROSITE" id="PS51194">
    <property type="entry name" value="HELICASE_CTER"/>
    <property type="match status" value="1"/>
</dbReference>
<dbReference type="InterPro" id="IPR049730">
    <property type="entry name" value="SNF2/RAD54-like_C"/>
</dbReference>
<protein>
    <recommendedName>
        <fullName evidence="11">Helicase C-terminal domain-containing protein</fullName>
    </recommendedName>
</protein>
<dbReference type="GO" id="GO:0005524">
    <property type="term" value="F:ATP binding"/>
    <property type="evidence" value="ECO:0007669"/>
    <property type="project" value="UniProtKB-KW"/>
</dbReference>
<feature type="compositionally biased region" description="Basic residues" evidence="6">
    <location>
        <begin position="2057"/>
        <end position="2072"/>
    </location>
</feature>
<dbReference type="InterPro" id="IPR050628">
    <property type="entry name" value="SNF2_RAD54_helicase_TF"/>
</dbReference>
<reference evidence="9 10" key="1">
    <citation type="submission" date="2024-01" db="EMBL/GenBank/DDBJ databases">
        <title>A draft genome for a cacao thread blight-causing isolate of Paramarasmius palmivorus.</title>
        <authorList>
            <person name="Baruah I.K."/>
            <person name="Bukari Y."/>
            <person name="Amoako-Attah I."/>
            <person name="Meinhardt L.W."/>
            <person name="Bailey B.A."/>
            <person name="Cohen S.P."/>
        </authorList>
    </citation>
    <scope>NUCLEOTIDE SEQUENCE [LARGE SCALE GENOMIC DNA]</scope>
    <source>
        <strain evidence="9 10">GH-12</strain>
    </source>
</reference>
<dbReference type="SUPFAM" id="SSF48464">
    <property type="entry name" value="ENTH/VHS domain"/>
    <property type="match status" value="1"/>
</dbReference>
<dbReference type="PROSITE" id="PS51391">
    <property type="entry name" value="CID"/>
    <property type="match status" value="1"/>
</dbReference>
<keyword evidence="2" id="KW-0808">Transferase</keyword>
<dbReference type="InterPro" id="IPR027417">
    <property type="entry name" value="P-loop_NTPase"/>
</dbReference>
<dbReference type="PANTHER" id="PTHR45626">
    <property type="entry name" value="TRANSCRIPTION TERMINATION FACTOR 2-RELATED"/>
    <property type="match status" value="1"/>
</dbReference>
<dbReference type="InterPro" id="IPR001525">
    <property type="entry name" value="C5_MeTfrase"/>
</dbReference>
<feature type="compositionally biased region" description="Basic and acidic residues" evidence="6">
    <location>
        <begin position="1053"/>
        <end position="1064"/>
    </location>
</feature>
<gene>
    <name evidence="9" type="ORF">VNI00_000794</name>
</gene>
<evidence type="ECO:0000256" key="1">
    <source>
        <dbReference type="ARBA" id="ARBA00022603"/>
    </source>
</evidence>
<dbReference type="InterPro" id="IPR014001">
    <property type="entry name" value="Helicase_ATP-bd"/>
</dbReference>
<evidence type="ECO:0000256" key="4">
    <source>
        <dbReference type="ARBA" id="ARBA00022801"/>
    </source>
</evidence>
<dbReference type="InterPro" id="IPR029063">
    <property type="entry name" value="SAM-dependent_MTases_sf"/>
</dbReference>
<dbReference type="Gene3D" id="3.40.50.150">
    <property type="entry name" value="Vaccinia Virus protein VP39"/>
    <property type="match status" value="1"/>
</dbReference>
<feature type="region of interest" description="Disordered" evidence="6">
    <location>
        <begin position="548"/>
        <end position="604"/>
    </location>
</feature>
<dbReference type="InterPro" id="IPR001650">
    <property type="entry name" value="Helicase_C-like"/>
</dbReference>
<evidence type="ECO:0000256" key="6">
    <source>
        <dbReference type="SAM" id="MobiDB-lite"/>
    </source>
</evidence>
<dbReference type="Proteomes" id="UP001383192">
    <property type="component" value="Unassembled WGS sequence"/>
</dbReference>
<dbReference type="CDD" id="cd18793">
    <property type="entry name" value="SF2_C_SNF"/>
    <property type="match status" value="1"/>
</dbReference>